<dbReference type="Proteomes" id="UP000057181">
    <property type="component" value="Plasmid 1"/>
</dbReference>
<feature type="domain" description="DUF8175" evidence="2">
    <location>
        <begin position="49"/>
        <end position="242"/>
    </location>
</feature>
<feature type="transmembrane region" description="Helical" evidence="1">
    <location>
        <begin position="19"/>
        <end position="39"/>
    </location>
</feature>
<geneLocation type="plasmid" evidence="3">
    <name>1</name>
</geneLocation>
<evidence type="ECO:0000313" key="3">
    <source>
        <dbReference type="EMBL" id="ALU41372.1"/>
    </source>
</evidence>
<keyword evidence="6" id="KW-1185">Reference proteome</keyword>
<organism evidence="3 5">
    <name type="scientific">Kocuria flava</name>
    <dbReference type="NCBI Taxonomy" id="446860"/>
    <lineage>
        <taxon>Bacteria</taxon>
        <taxon>Bacillati</taxon>
        <taxon>Actinomycetota</taxon>
        <taxon>Actinomycetes</taxon>
        <taxon>Micrococcales</taxon>
        <taxon>Micrococcaceae</taxon>
        <taxon>Kocuria</taxon>
    </lineage>
</organism>
<dbReference type="OrthoDB" id="4428031at2"/>
<proteinExistence type="predicted"/>
<reference evidence="3 5" key="1">
    <citation type="submission" date="2015-11" db="EMBL/GenBank/DDBJ databases">
        <title>Complete Genome Sequence of Kocuria flava strain HO-9041.</title>
        <authorList>
            <person name="Zhou M."/>
            <person name="Dai J."/>
        </authorList>
    </citation>
    <scope>NUCLEOTIDE SEQUENCE [LARGE SCALE GENOMIC DNA]</scope>
    <source>
        <strain evidence="3 5">HO-9041</strain>
        <plasmid evidence="3 5">1</plasmid>
    </source>
</reference>
<dbReference type="EMBL" id="BJZR01000127">
    <property type="protein sequence ID" value="GEO93517.1"/>
    <property type="molecule type" value="Genomic_DNA"/>
</dbReference>
<evidence type="ECO:0000313" key="4">
    <source>
        <dbReference type="EMBL" id="GEO93517.1"/>
    </source>
</evidence>
<dbReference type="InterPro" id="IPR058488">
    <property type="entry name" value="DUF8175"/>
</dbReference>
<protein>
    <recommendedName>
        <fullName evidence="2">DUF8175 domain-containing protein</fullName>
    </recommendedName>
</protein>
<keyword evidence="1" id="KW-1133">Transmembrane helix</keyword>
<gene>
    <name evidence="3" type="ORF">AS188_15900</name>
    <name evidence="4" type="ORF">KFL01_28230</name>
</gene>
<keyword evidence="3" id="KW-0614">Plasmid</keyword>
<keyword evidence="1" id="KW-0472">Membrane</keyword>
<dbReference type="KEGG" id="kfv:AS188_15900"/>
<dbReference type="EMBL" id="CP013255">
    <property type="protein sequence ID" value="ALU41372.1"/>
    <property type="molecule type" value="Genomic_DNA"/>
</dbReference>
<accession>A0A0U3ID85</accession>
<dbReference type="Pfam" id="PF26526">
    <property type="entry name" value="DUF8175"/>
    <property type="match status" value="1"/>
</dbReference>
<reference evidence="4 6" key="2">
    <citation type="submission" date="2019-07" db="EMBL/GenBank/DDBJ databases">
        <title>Whole genome shotgun sequence of Kocuria flava NBRC 107626.</title>
        <authorList>
            <person name="Hosoyama A."/>
            <person name="Uohara A."/>
            <person name="Ohji S."/>
            <person name="Ichikawa N."/>
        </authorList>
    </citation>
    <scope>NUCLEOTIDE SEQUENCE [LARGE SCALE GENOMIC DNA]</scope>
    <source>
        <strain evidence="4 6">NBRC 107626</strain>
    </source>
</reference>
<dbReference type="Proteomes" id="UP000321155">
    <property type="component" value="Unassembled WGS sequence"/>
</dbReference>
<keyword evidence="1" id="KW-0812">Transmembrane</keyword>
<evidence type="ECO:0000256" key="1">
    <source>
        <dbReference type="SAM" id="Phobius"/>
    </source>
</evidence>
<dbReference type="RefSeq" id="WP_058860038.1">
    <property type="nucleotide sequence ID" value="NZ_BJZR01000127.1"/>
</dbReference>
<evidence type="ECO:0000313" key="5">
    <source>
        <dbReference type="Proteomes" id="UP000057181"/>
    </source>
</evidence>
<evidence type="ECO:0000259" key="2">
    <source>
        <dbReference type="Pfam" id="PF26526"/>
    </source>
</evidence>
<dbReference type="AlphaFoldDB" id="A0A0U3ID85"/>
<sequence>MTDQIETDDNNTWWKAPRFLISAVLVALLIVLGIVLWLWPDGEEPTQAAPAPATTAEPVSGEESVCGLDATGGTTLTKAPEDVEWTALGAIYAPSSEKHGPGTVDESTGVRSCYSHTPEGALLATTNILTSGNDPQLLLDTIKAQAVDGPGRDVAIGQVQQRLSSGDTATVPLEVGGFRLLSYTADKASVEVVVAADDGNEDIYMTTGVDLVWTEGDWHVSFQENGDPGPVSGQVSDLSGYIEWGPHDG</sequence>
<name>A0A0U3ID85_9MICC</name>
<evidence type="ECO:0000313" key="6">
    <source>
        <dbReference type="Proteomes" id="UP000321155"/>
    </source>
</evidence>